<reference evidence="8 9" key="1">
    <citation type="submission" date="2017-02" db="EMBL/GenBank/DDBJ databases">
        <authorList>
            <person name="Peterson S.W."/>
        </authorList>
    </citation>
    <scope>NUCLEOTIDE SEQUENCE [LARGE SCALE GENOMIC DNA]</scope>
    <source>
        <strain evidence="8 9">ATCC 51222</strain>
    </source>
</reference>
<keyword evidence="5 7" id="KW-1133">Transmembrane helix</keyword>
<keyword evidence="3" id="KW-0813">Transport</keyword>
<comment type="similarity">
    <text evidence="2">Belongs to the major facilitator superfamily.</text>
</comment>
<dbReference type="InterPro" id="IPR011701">
    <property type="entry name" value="MFS"/>
</dbReference>
<feature type="transmembrane region" description="Helical" evidence="7">
    <location>
        <begin position="39"/>
        <end position="63"/>
    </location>
</feature>
<evidence type="ECO:0000256" key="2">
    <source>
        <dbReference type="ARBA" id="ARBA00008335"/>
    </source>
</evidence>
<evidence type="ECO:0000313" key="9">
    <source>
        <dbReference type="Proteomes" id="UP000190657"/>
    </source>
</evidence>
<keyword evidence="6 7" id="KW-0472">Membrane</keyword>
<feature type="transmembrane region" description="Helical" evidence="7">
    <location>
        <begin position="368"/>
        <end position="388"/>
    </location>
</feature>
<dbReference type="STRING" id="290054.SAMN02745114_00428"/>
<dbReference type="PANTHER" id="PTHR23514:SF3">
    <property type="entry name" value="BYPASS OF STOP CODON PROTEIN 6"/>
    <property type="match status" value="1"/>
</dbReference>
<evidence type="ECO:0000256" key="5">
    <source>
        <dbReference type="ARBA" id="ARBA00022989"/>
    </source>
</evidence>
<feature type="transmembrane region" description="Helical" evidence="7">
    <location>
        <begin position="336"/>
        <end position="362"/>
    </location>
</feature>
<dbReference type="Pfam" id="PF07690">
    <property type="entry name" value="MFS_1"/>
    <property type="match status" value="1"/>
</dbReference>
<feature type="transmembrane region" description="Helical" evidence="7">
    <location>
        <begin position="101"/>
        <end position="122"/>
    </location>
</feature>
<dbReference type="AlphaFoldDB" id="A0A1T4KCV4"/>
<evidence type="ECO:0000313" key="8">
    <source>
        <dbReference type="EMBL" id="SJZ40274.1"/>
    </source>
</evidence>
<gene>
    <name evidence="8" type="ORF">SAMN02745114_00428</name>
</gene>
<dbReference type="GO" id="GO:0022857">
    <property type="term" value="F:transmembrane transporter activity"/>
    <property type="evidence" value="ECO:0007669"/>
    <property type="project" value="InterPro"/>
</dbReference>
<dbReference type="Proteomes" id="UP000190657">
    <property type="component" value="Unassembled WGS sequence"/>
</dbReference>
<dbReference type="GO" id="GO:0005886">
    <property type="term" value="C:plasma membrane"/>
    <property type="evidence" value="ECO:0007669"/>
    <property type="project" value="UniProtKB-SubCell"/>
</dbReference>
<proteinExistence type="inferred from homology"/>
<keyword evidence="9" id="KW-1185">Reference proteome</keyword>
<accession>A0A1T4KCV4</accession>
<feature type="transmembrane region" description="Helical" evidence="7">
    <location>
        <begin position="302"/>
        <end position="324"/>
    </location>
</feature>
<dbReference type="PANTHER" id="PTHR23514">
    <property type="entry name" value="BYPASS OF STOP CODON PROTEIN 6"/>
    <property type="match status" value="1"/>
</dbReference>
<feature type="transmembrane region" description="Helical" evidence="7">
    <location>
        <begin position="75"/>
        <end position="95"/>
    </location>
</feature>
<dbReference type="InterPro" id="IPR036259">
    <property type="entry name" value="MFS_trans_sf"/>
</dbReference>
<sequence>MKQNFKSTVNACFLAYIVQAIVNNFAPLLFVTFQKEFDIPLSQITLLISFNFTIQLLVDLLSAKAIDKVGYRTSMVLAHFLSALGLASLAVLPFVLPSPFVGLLISVMIYAVGGGILEVLVSPIVEACPTDNKEKAMSLLHSFYCWGHMAVVLLSTVFFNIFGIENWRIVAVIWAILPIINGIVFAKVPIANLIDSGEKGMSIKELFTSKVFIILFIMMVCSGASEQAISQWVSTFAKEGLGISKTVGDLAGPLSFALLMGTSRALYGKFGDKISQKKLIPISCIVCIGAYLVVSLSPIPALSLIGCSICGFCVGIMWPGTFSISSAMLAKGGTAMFALLALGGDLGCSAGPSLVGFVSSMAKDNLKVGILVATIFPIILLLSTNLLGKFSTKTKA</sequence>
<evidence type="ECO:0000256" key="7">
    <source>
        <dbReference type="SAM" id="Phobius"/>
    </source>
</evidence>
<dbReference type="SUPFAM" id="SSF103473">
    <property type="entry name" value="MFS general substrate transporter"/>
    <property type="match status" value="1"/>
</dbReference>
<name>A0A1T4KCV4_9FIRM</name>
<dbReference type="OrthoDB" id="9769325at2"/>
<protein>
    <submittedName>
        <fullName evidence="8">Fucose permease</fullName>
    </submittedName>
</protein>
<evidence type="ECO:0000256" key="3">
    <source>
        <dbReference type="ARBA" id="ARBA00022448"/>
    </source>
</evidence>
<dbReference type="EMBL" id="FUWW01000003">
    <property type="protein sequence ID" value="SJZ40274.1"/>
    <property type="molecule type" value="Genomic_DNA"/>
</dbReference>
<dbReference type="Gene3D" id="1.20.1250.20">
    <property type="entry name" value="MFS general substrate transporter like domains"/>
    <property type="match status" value="2"/>
</dbReference>
<feature type="transmembrane region" description="Helical" evidence="7">
    <location>
        <begin position="211"/>
        <end position="230"/>
    </location>
</feature>
<comment type="subcellular location">
    <subcellularLocation>
        <location evidence="1">Cell membrane</location>
        <topology evidence="1">Multi-pass membrane protein</topology>
    </subcellularLocation>
</comment>
<feature type="transmembrane region" description="Helical" evidence="7">
    <location>
        <begin position="169"/>
        <end position="190"/>
    </location>
</feature>
<feature type="transmembrane region" description="Helical" evidence="7">
    <location>
        <begin position="143"/>
        <end position="163"/>
    </location>
</feature>
<dbReference type="RefSeq" id="WP_078767926.1">
    <property type="nucleotide sequence ID" value="NZ_FUWW01000003.1"/>
</dbReference>
<organism evidence="8 9">
    <name type="scientific">Eubacterium coprostanoligenes</name>
    <dbReference type="NCBI Taxonomy" id="290054"/>
    <lineage>
        <taxon>Bacteria</taxon>
        <taxon>Bacillati</taxon>
        <taxon>Bacillota</taxon>
        <taxon>Clostridia</taxon>
        <taxon>Eubacteriales</taxon>
        <taxon>Eubacteriaceae</taxon>
        <taxon>Eubacterium</taxon>
    </lineage>
</organism>
<evidence type="ECO:0000256" key="6">
    <source>
        <dbReference type="ARBA" id="ARBA00023136"/>
    </source>
</evidence>
<feature type="transmembrane region" description="Helical" evidence="7">
    <location>
        <begin position="12"/>
        <end position="33"/>
    </location>
</feature>
<feature type="transmembrane region" description="Helical" evidence="7">
    <location>
        <begin position="250"/>
        <end position="267"/>
    </location>
</feature>
<dbReference type="InterPro" id="IPR051788">
    <property type="entry name" value="MFS_Transporter"/>
</dbReference>
<keyword evidence="4 7" id="KW-0812">Transmembrane</keyword>
<evidence type="ECO:0000256" key="1">
    <source>
        <dbReference type="ARBA" id="ARBA00004651"/>
    </source>
</evidence>
<evidence type="ECO:0000256" key="4">
    <source>
        <dbReference type="ARBA" id="ARBA00022692"/>
    </source>
</evidence>
<feature type="transmembrane region" description="Helical" evidence="7">
    <location>
        <begin position="279"/>
        <end position="296"/>
    </location>
</feature>